<comment type="caution">
    <text evidence="3">The sequence shown here is derived from an EMBL/GenBank/DDBJ whole genome shotgun (WGS) entry which is preliminary data.</text>
</comment>
<reference evidence="3 4" key="1">
    <citation type="journal article" date="2018" name="Nat. Biotechnol.">
        <title>A standardized bacterial taxonomy based on genome phylogeny substantially revises the tree of life.</title>
        <authorList>
            <person name="Parks D.H."/>
            <person name="Chuvochina M."/>
            <person name="Waite D.W."/>
            <person name="Rinke C."/>
            <person name="Skarshewski A."/>
            <person name="Chaumeil P.A."/>
            <person name="Hugenholtz P."/>
        </authorList>
    </citation>
    <scope>NUCLEOTIDE SEQUENCE [LARGE SCALE GENOMIC DNA]</scope>
    <source>
        <strain evidence="3">UBA9667</strain>
    </source>
</reference>
<dbReference type="AlphaFoldDB" id="A0A3D2SD60"/>
<evidence type="ECO:0000313" key="3">
    <source>
        <dbReference type="EMBL" id="HCK23759.1"/>
    </source>
</evidence>
<dbReference type="Pfam" id="PF16410">
    <property type="entry name" value="DUF5018"/>
    <property type="match status" value="1"/>
</dbReference>
<name>A0A3D2SD60_9BACE</name>
<dbReference type="Proteomes" id="UP000263098">
    <property type="component" value="Unassembled WGS sequence"/>
</dbReference>
<gene>
    <name evidence="3" type="ORF">DHW31_03095</name>
</gene>
<dbReference type="PROSITE" id="PS51257">
    <property type="entry name" value="PROKAR_LIPOPROTEIN"/>
    <property type="match status" value="1"/>
</dbReference>
<organism evidence="3 4">
    <name type="scientific">Bacteroides graminisolvens</name>
    <dbReference type="NCBI Taxonomy" id="477666"/>
    <lineage>
        <taxon>Bacteria</taxon>
        <taxon>Pseudomonadati</taxon>
        <taxon>Bacteroidota</taxon>
        <taxon>Bacteroidia</taxon>
        <taxon>Bacteroidales</taxon>
        <taxon>Bacteroidaceae</taxon>
        <taxon>Bacteroides</taxon>
    </lineage>
</organism>
<dbReference type="Gene3D" id="2.60.40.2340">
    <property type="match status" value="1"/>
</dbReference>
<protein>
    <submittedName>
        <fullName evidence="3">DUF5018 domain-containing protein</fullName>
    </submittedName>
</protein>
<evidence type="ECO:0000256" key="1">
    <source>
        <dbReference type="SAM" id="SignalP"/>
    </source>
</evidence>
<evidence type="ECO:0000313" key="4">
    <source>
        <dbReference type="Proteomes" id="UP000263098"/>
    </source>
</evidence>
<feature type="domain" description="DUF5018" evidence="2">
    <location>
        <begin position="7"/>
        <end position="351"/>
    </location>
</feature>
<sequence length="560" mass="60242">MMKKILYFLLGAIILSSSCQDPEYVLATANRQGITSLTAIFVEGEYAEKVAVEYKIADASTDKLVIPIPYYYPESSDNETDQYMSKIKVQAELAPNCLLSPSLGILDLTKENYFTLTEPDGTQRKISIIGTRKKSSACQLLSFSLPELGISGSIDEENKTIALPTLDDLKPVNASYAISPHASISPDPAVDKIDFNQSVTLTVTAHDGTQSVYTVEKKIPEKISYGYRVGSESLAYTIDLTTNGMPAICHPTIALCGGYLVVNYGDGSAPIYFNAATGGAKLGTVNIGNLATGSITSDNGGNMLFCNYAQVGDTWSLYTTSDLKKEPVKLLSMQNSGSFPIGSRLSVTGDISTNAIITSAFDGAGTGSNQFVRCIIKNGIIGQPEVITINGVGYWFAMDANAKIAYRTADVADGYFIGHYNYNDQLNFIDGNSNSAVSALGGQSDGSAWGYNNSVVTTVTFNKANYLALYAVGYFPQWGMNSILYLYDVTSMTGFSGTVNATDLLKMSSSVKSYNGADPTEPRTGDVLMMPSANGFKMSLFYIDNTCKTVGCYEFDCIKK</sequence>
<feature type="signal peptide" evidence="1">
    <location>
        <begin position="1"/>
        <end position="21"/>
    </location>
</feature>
<evidence type="ECO:0000259" key="2">
    <source>
        <dbReference type="Pfam" id="PF16410"/>
    </source>
</evidence>
<accession>A0A3D2SD60</accession>
<dbReference type="InterPro" id="IPR032186">
    <property type="entry name" value="DUF5018"/>
</dbReference>
<keyword evidence="1" id="KW-0732">Signal</keyword>
<proteinExistence type="predicted"/>
<dbReference type="EMBL" id="DPVG01000111">
    <property type="protein sequence ID" value="HCK23759.1"/>
    <property type="molecule type" value="Genomic_DNA"/>
</dbReference>
<feature type="chain" id="PRO_5017592095" evidence="1">
    <location>
        <begin position="22"/>
        <end position="560"/>
    </location>
</feature>